<evidence type="ECO:0000313" key="2">
    <source>
        <dbReference type="EMBL" id="KAL2827371.1"/>
    </source>
</evidence>
<keyword evidence="3" id="KW-1185">Reference proteome</keyword>
<feature type="compositionally biased region" description="Low complexity" evidence="1">
    <location>
        <begin position="181"/>
        <end position="199"/>
    </location>
</feature>
<accession>A0ABR4IHY4</accession>
<feature type="region of interest" description="Disordered" evidence="1">
    <location>
        <begin position="1"/>
        <end position="36"/>
    </location>
</feature>
<feature type="compositionally biased region" description="Acidic residues" evidence="1">
    <location>
        <begin position="165"/>
        <end position="174"/>
    </location>
</feature>
<organism evidence="2 3">
    <name type="scientific">Aspergillus cavernicola</name>
    <dbReference type="NCBI Taxonomy" id="176166"/>
    <lineage>
        <taxon>Eukaryota</taxon>
        <taxon>Fungi</taxon>
        <taxon>Dikarya</taxon>
        <taxon>Ascomycota</taxon>
        <taxon>Pezizomycotina</taxon>
        <taxon>Eurotiomycetes</taxon>
        <taxon>Eurotiomycetidae</taxon>
        <taxon>Eurotiales</taxon>
        <taxon>Aspergillaceae</taxon>
        <taxon>Aspergillus</taxon>
        <taxon>Aspergillus subgen. Nidulantes</taxon>
    </lineage>
</organism>
<comment type="caution">
    <text evidence="2">The sequence shown here is derived from an EMBL/GenBank/DDBJ whole genome shotgun (WGS) entry which is preliminary data.</text>
</comment>
<feature type="compositionally biased region" description="Polar residues" evidence="1">
    <location>
        <begin position="204"/>
        <end position="216"/>
    </location>
</feature>
<evidence type="ECO:0000256" key="1">
    <source>
        <dbReference type="SAM" id="MobiDB-lite"/>
    </source>
</evidence>
<gene>
    <name evidence="2" type="ORF">BDW59DRAFT_56984</name>
</gene>
<name>A0ABR4IHY4_9EURO</name>
<feature type="compositionally biased region" description="Basic residues" evidence="1">
    <location>
        <begin position="150"/>
        <end position="162"/>
    </location>
</feature>
<feature type="region of interest" description="Disordered" evidence="1">
    <location>
        <begin position="103"/>
        <end position="267"/>
    </location>
</feature>
<reference evidence="2 3" key="1">
    <citation type="submission" date="2024-07" db="EMBL/GenBank/DDBJ databases">
        <title>Section-level genome sequencing and comparative genomics of Aspergillus sections Usti and Cavernicolus.</title>
        <authorList>
            <consortium name="Lawrence Berkeley National Laboratory"/>
            <person name="Nybo J.L."/>
            <person name="Vesth T.C."/>
            <person name="Theobald S."/>
            <person name="Frisvad J.C."/>
            <person name="Larsen T.O."/>
            <person name="Kjaerboelling I."/>
            <person name="Rothschild-Mancinelli K."/>
            <person name="Lyhne E.K."/>
            <person name="Kogle M.E."/>
            <person name="Barry K."/>
            <person name="Clum A."/>
            <person name="Na H."/>
            <person name="Ledsgaard L."/>
            <person name="Lin J."/>
            <person name="Lipzen A."/>
            <person name="Kuo A."/>
            <person name="Riley R."/>
            <person name="Mondo S."/>
            <person name="LaButti K."/>
            <person name="Haridas S."/>
            <person name="Pangalinan J."/>
            <person name="Salamov A.A."/>
            <person name="Simmons B.A."/>
            <person name="Magnuson J.K."/>
            <person name="Chen J."/>
            <person name="Drula E."/>
            <person name="Henrissat B."/>
            <person name="Wiebenga A."/>
            <person name="Lubbers R.J."/>
            <person name="Gomes A.C."/>
            <person name="Makela M.R."/>
            <person name="Stajich J."/>
            <person name="Grigoriev I.V."/>
            <person name="Mortensen U.H."/>
            <person name="De vries R.P."/>
            <person name="Baker S.E."/>
            <person name="Andersen M.R."/>
        </authorList>
    </citation>
    <scope>NUCLEOTIDE SEQUENCE [LARGE SCALE GENOMIC DNA]</scope>
    <source>
        <strain evidence="2 3">CBS 600.67</strain>
    </source>
</reference>
<dbReference type="EMBL" id="JBFXLS010000025">
    <property type="protein sequence ID" value="KAL2827371.1"/>
    <property type="molecule type" value="Genomic_DNA"/>
</dbReference>
<proteinExistence type="predicted"/>
<feature type="compositionally biased region" description="Low complexity" evidence="1">
    <location>
        <begin position="247"/>
        <end position="259"/>
    </location>
</feature>
<dbReference type="Proteomes" id="UP001610335">
    <property type="component" value="Unassembled WGS sequence"/>
</dbReference>
<feature type="compositionally biased region" description="Basic and acidic residues" evidence="1">
    <location>
        <begin position="1"/>
        <end position="13"/>
    </location>
</feature>
<sequence length="340" mass="37552">MSRTKRENSEAHPQHSPQTFPLAHPPPKSKSKTSRQCLRLSSRLLLQIQQLTSSSSSNTTRAIPILELYHPSTFGKSVVNGRKLHSRDMYLTQSEAYTHLRKTTTTNGHENGNGSGIANGTKSRSGSGASSRRKSKSSADSSGEEDERKVKFKRTRKEKKKKDNGEDDEDEDQDIVAVIYTSPKPKSKTTATTTPTPTAELYFPSSQLTLEASSPSPGRYRFQVQSQEKETITPDLENGLVFEWENRPPSRSSPNSGSSSEKKDDDDRFVLAISGGATSLRRGWLAQLTRRGLHVGSLDAWQRELRALMIDGEDGVGAGLYTAILTMGVWVARGEGWLTK</sequence>
<protein>
    <submittedName>
        <fullName evidence="2">Uncharacterized protein</fullName>
    </submittedName>
</protein>
<evidence type="ECO:0000313" key="3">
    <source>
        <dbReference type="Proteomes" id="UP001610335"/>
    </source>
</evidence>